<evidence type="ECO:0000313" key="2">
    <source>
        <dbReference type="Proteomes" id="UP000003163"/>
    </source>
</evidence>
<organism evidence="1 2">
    <name type="scientific">Edhazardia aedis (strain USNM 41457)</name>
    <name type="common">Microsporidian parasite</name>
    <dbReference type="NCBI Taxonomy" id="1003232"/>
    <lineage>
        <taxon>Eukaryota</taxon>
        <taxon>Fungi</taxon>
        <taxon>Fungi incertae sedis</taxon>
        <taxon>Microsporidia</taxon>
        <taxon>Edhazardia</taxon>
    </lineage>
</organism>
<dbReference type="AlphaFoldDB" id="J9DN15"/>
<accession>J9DN15</accession>
<gene>
    <name evidence="1" type="ORF">EDEG_01763</name>
</gene>
<dbReference type="EMBL" id="AFBI03000027">
    <property type="protein sequence ID" value="EJW03945.1"/>
    <property type="molecule type" value="Genomic_DNA"/>
</dbReference>
<dbReference type="InParanoid" id="J9DN15"/>
<comment type="caution">
    <text evidence="1">The sequence shown here is derived from an EMBL/GenBank/DDBJ whole genome shotgun (WGS) entry which is preliminary data.</text>
</comment>
<dbReference type="VEuPathDB" id="MicrosporidiaDB:EDEG_01763"/>
<keyword evidence="2" id="KW-1185">Reference proteome</keyword>
<protein>
    <submittedName>
        <fullName evidence="1">Uncharacterized protein</fullName>
    </submittedName>
</protein>
<dbReference type="Proteomes" id="UP000003163">
    <property type="component" value="Unassembled WGS sequence"/>
</dbReference>
<reference evidence="1 2" key="1">
    <citation type="submission" date="2011-08" db="EMBL/GenBank/DDBJ databases">
        <authorList>
            <person name="Liu Z.J."/>
            <person name="Shi F.L."/>
            <person name="Lu J.Q."/>
            <person name="Li M."/>
            <person name="Wang Z.L."/>
        </authorList>
    </citation>
    <scope>NUCLEOTIDE SEQUENCE [LARGE SCALE GENOMIC DNA]</scope>
    <source>
        <strain evidence="1 2">USNM 41457</strain>
    </source>
</reference>
<reference evidence="2" key="2">
    <citation type="submission" date="2015-07" db="EMBL/GenBank/DDBJ databases">
        <title>Contrasting host-pathogen interactions and genome evolution in two generalist and specialist microsporidian pathogens of mosquitoes.</title>
        <authorList>
            <consortium name="The Broad Institute Genomics Platform"/>
            <consortium name="The Broad Institute Genome Sequencing Center for Infectious Disease"/>
            <person name="Cuomo C.A."/>
            <person name="Sanscrainte N.D."/>
            <person name="Goldberg J.M."/>
            <person name="Heiman D."/>
            <person name="Young S."/>
            <person name="Zeng Q."/>
            <person name="Becnel J.J."/>
            <person name="Birren B.W."/>
        </authorList>
    </citation>
    <scope>NUCLEOTIDE SEQUENCE [LARGE SCALE GENOMIC DNA]</scope>
    <source>
        <strain evidence="2">USNM 41457</strain>
    </source>
</reference>
<dbReference type="HOGENOM" id="CLU_2236539_0_0_1"/>
<evidence type="ECO:0000313" key="1">
    <source>
        <dbReference type="EMBL" id="EJW03945.1"/>
    </source>
</evidence>
<sequence length="105" mass="12649">MLLVLVLFHFFHEYKHIYGIFFMTDAHIYDRILLNKSYLSYNLLVLNYIREEAEEKVQLYNESIKLSTKIPANFHKFLQPCVVLIRMLKIPYNSQKNERGTKIVH</sequence>
<proteinExistence type="predicted"/>
<name>J9DN15_EDHAE</name>